<dbReference type="GO" id="GO:0006412">
    <property type="term" value="P:translation"/>
    <property type="evidence" value="ECO:0007669"/>
    <property type="project" value="UniProtKB-UniRule"/>
</dbReference>
<name>A0A2I4Q2C7_9PHAE</name>
<evidence type="ECO:0000256" key="3">
    <source>
        <dbReference type="ARBA" id="ARBA00022528"/>
    </source>
</evidence>
<dbReference type="InterPro" id="IPR001857">
    <property type="entry name" value="Ribosomal_bL19"/>
</dbReference>
<accession>A0A2I4Q2C7</accession>
<evidence type="ECO:0000256" key="4">
    <source>
        <dbReference type="ARBA" id="ARBA00022640"/>
    </source>
</evidence>
<dbReference type="GO" id="GO:0003735">
    <property type="term" value="F:structural constituent of ribosome"/>
    <property type="evidence" value="ECO:0007669"/>
    <property type="project" value="InterPro"/>
</dbReference>
<keyword evidence="4 8" id="KW-0934">Plastid</keyword>
<keyword evidence="6 7" id="KW-0687">Ribonucleoprotein</keyword>
<dbReference type="InterPro" id="IPR008991">
    <property type="entry name" value="Translation_prot_SH3-like_sf"/>
</dbReference>
<keyword evidence="3 8" id="KW-0150">Chloroplast</keyword>
<dbReference type="EMBL" id="KY433579">
    <property type="protein sequence ID" value="AQZ25002.1"/>
    <property type="molecule type" value="Genomic_DNA"/>
</dbReference>
<dbReference type="AlphaFoldDB" id="A0A2I4Q2C7"/>
<dbReference type="SUPFAM" id="SSF50104">
    <property type="entry name" value="Translation proteins SH3-like domain"/>
    <property type="match status" value="1"/>
</dbReference>
<evidence type="ECO:0000256" key="7">
    <source>
        <dbReference type="HAMAP-Rule" id="MF_00402"/>
    </source>
</evidence>
<dbReference type="Pfam" id="PF01245">
    <property type="entry name" value="Ribosomal_L19"/>
    <property type="match status" value="1"/>
</dbReference>
<reference evidence="8" key="1">
    <citation type="journal article" date="2017" name="Mar. Biotechnol.">
        <title>Plastid Genome of Dictyopteris divaricata (Dictyotales, Phaeophyceae): Understanding the Evolution of Plastid Genomes in Brown Algae.</title>
        <authorList>
            <person name="Liu F."/>
            <person name="Jin Z."/>
            <person name="Wang Y."/>
            <person name="Bi Y."/>
            <person name="Melton J.T.III."/>
        </authorList>
    </citation>
    <scope>NUCLEOTIDE SEQUENCE</scope>
</reference>
<dbReference type="GO" id="GO:0005762">
    <property type="term" value="C:mitochondrial large ribosomal subunit"/>
    <property type="evidence" value="ECO:0007669"/>
    <property type="project" value="TreeGrafter"/>
</dbReference>
<sequence length="132" mass="15395">MKQLRKTNKQFSKNYKTLIDSVEKLYCKNDIKMVLVGDTVKIGISIKEGNKDRIQYYQGIVISKKNTGINLKIVVRKTFQGIGVERQFLLHSPKFQSVQVLKSARIRRSKLYYLRNISGKASRLKQKFINQK</sequence>
<evidence type="ECO:0000313" key="8">
    <source>
        <dbReference type="EMBL" id="AQZ25002.1"/>
    </source>
</evidence>
<evidence type="ECO:0000256" key="5">
    <source>
        <dbReference type="ARBA" id="ARBA00022980"/>
    </source>
</evidence>
<dbReference type="GO" id="GO:0009507">
    <property type="term" value="C:chloroplast"/>
    <property type="evidence" value="ECO:0007669"/>
    <property type="project" value="UniProtKB-SubCell"/>
</dbReference>
<dbReference type="PANTHER" id="PTHR15680:SF9">
    <property type="entry name" value="LARGE RIBOSOMAL SUBUNIT PROTEIN BL19M"/>
    <property type="match status" value="1"/>
</dbReference>
<protein>
    <recommendedName>
        <fullName evidence="7">Large ribosomal subunit protein bL19c</fullName>
    </recommendedName>
</protein>
<dbReference type="PANTHER" id="PTHR15680">
    <property type="entry name" value="RIBOSOMAL PROTEIN L19"/>
    <property type="match status" value="1"/>
</dbReference>
<evidence type="ECO:0000256" key="1">
    <source>
        <dbReference type="ARBA" id="ARBA00004229"/>
    </source>
</evidence>
<evidence type="ECO:0000256" key="6">
    <source>
        <dbReference type="ARBA" id="ARBA00023274"/>
    </source>
</evidence>
<proteinExistence type="inferred from homology"/>
<dbReference type="HAMAP" id="MF_00402">
    <property type="entry name" value="Ribosomal_bL19"/>
    <property type="match status" value="1"/>
</dbReference>
<dbReference type="PIRSF" id="PIRSF002191">
    <property type="entry name" value="Ribosomal_L19"/>
    <property type="match status" value="1"/>
</dbReference>
<dbReference type="InterPro" id="IPR018257">
    <property type="entry name" value="Ribosomal_bL19_CS"/>
</dbReference>
<dbReference type="GeneID" id="35656043"/>
<dbReference type="PROSITE" id="PS01015">
    <property type="entry name" value="RIBOSOMAL_L19"/>
    <property type="match status" value="1"/>
</dbReference>
<comment type="similarity">
    <text evidence="2 7">Belongs to the bacterial ribosomal protein bL19 family.</text>
</comment>
<dbReference type="Gene3D" id="2.30.30.790">
    <property type="match status" value="1"/>
</dbReference>
<comment type="subcellular location">
    <subcellularLocation>
        <location evidence="1 7">Plastid</location>
        <location evidence="1 7">Chloroplast</location>
    </subcellularLocation>
</comment>
<dbReference type="PRINTS" id="PR00061">
    <property type="entry name" value="RIBOSOMALL19"/>
</dbReference>
<gene>
    <name evidence="7 8" type="primary">rpl19</name>
</gene>
<dbReference type="NCBIfam" id="TIGR01024">
    <property type="entry name" value="rplS_bact"/>
    <property type="match status" value="1"/>
</dbReference>
<keyword evidence="5 7" id="KW-0689">Ribosomal protein</keyword>
<geneLocation type="chloroplast" evidence="8"/>
<organism evidence="8">
    <name type="scientific">Dictyopteris divaricata</name>
    <dbReference type="NCBI Taxonomy" id="156996"/>
    <lineage>
        <taxon>Eukaryota</taxon>
        <taxon>Sar</taxon>
        <taxon>Stramenopiles</taxon>
        <taxon>Ochrophyta</taxon>
        <taxon>PX clade</taxon>
        <taxon>Phaeophyceae</taxon>
        <taxon>Dictyotales</taxon>
        <taxon>Dictyotaceae</taxon>
        <taxon>Dictyopteris</taxon>
    </lineage>
</organism>
<dbReference type="InterPro" id="IPR038657">
    <property type="entry name" value="Ribosomal_bL19_sf"/>
</dbReference>
<dbReference type="RefSeq" id="YP_009455785.1">
    <property type="nucleotide sequence ID" value="NC_036804.1"/>
</dbReference>
<evidence type="ECO:0000256" key="2">
    <source>
        <dbReference type="ARBA" id="ARBA00005781"/>
    </source>
</evidence>